<dbReference type="InterPro" id="IPR037165">
    <property type="entry name" value="AldOxase/xan_DH_Mopterin-bd_sf"/>
</dbReference>
<evidence type="ECO:0000256" key="7">
    <source>
        <dbReference type="ARBA" id="ARBA00022505"/>
    </source>
</evidence>
<dbReference type="GO" id="GO:0004031">
    <property type="term" value="F:aldehyde oxidase activity"/>
    <property type="evidence" value="ECO:0007669"/>
    <property type="project" value="UniProtKB-EC"/>
</dbReference>
<evidence type="ECO:0000256" key="6">
    <source>
        <dbReference type="ARBA" id="ARBA00022490"/>
    </source>
</evidence>
<comment type="catalytic activity">
    <reaction evidence="18">
        <text>retinal + O2 + H2O = retinoate + H2O2 + H(+)</text>
        <dbReference type="Rhea" id="RHEA:56736"/>
        <dbReference type="ChEBI" id="CHEBI:15035"/>
        <dbReference type="ChEBI" id="CHEBI:15036"/>
        <dbReference type="ChEBI" id="CHEBI:15377"/>
        <dbReference type="ChEBI" id="CHEBI:15378"/>
        <dbReference type="ChEBI" id="CHEBI:15379"/>
        <dbReference type="ChEBI" id="CHEBI:16240"/>
    </reaction>
</comment>
<dbReference type="SUPFAM" id="SSF47741">
    <property type="entry name" value="CO dehydrogenase ISP C-domain like"/>
    <property type="match status" value="1"/>
</dbReference>
<dbReference type="Pfam" id="PF00111">
    <property type="entry name" value="Fer2"/>
    <property type="match status" value="1"/>
</dbReference>
<dbReference type="InterPro" id="IPR022407">
    <property type="entry name" value="OxRdtase_Mopterin_BS"/>
</dbReference>
<keyword evidence="7 21" id="KW-0500">Molybdenum</keyword>
<feature type="binding site" evidence="21">
    <location>
        <position position="149"/>
    </location>
    <ligand>
        <name>[2Fe-2S] cluster</name>
        <dbReference type="ChEBI" id="CHEBI:190135"/>
        <label>2</label>
    </ligand>
</feature>
<feature type="binding site" evidence="20">
    <location>
        <position position="367"/>
    </location>
    <ligand>
        <name>FAD</name>
        <dbReference type="ChEBI" id="CHEBI:57692"/>
    </ligand>
</feature>
<evidence type="ECO:0007829" key="28">
    <source>
        <dbReference type="PeptideAtlas" id="A0A287B481"/>
    </source>
</evidence>
<dbReference type="FunFam" id="3.10.20.30:FF:000015">
    <property type="entry name" value="Aldehyde oxidase 1"/>
    <property type="match status" value="1"/>
</dbReference>
<dbReference type="SMART" id="SM01092">
    <property type="entry name" value="CO_deh_flav_C"/>
    <property type="match status" value="1"/>
</dbReference>
<name>A0A287B481_PIG</name>
<evidence type="ECO:0000256" key="17">
    <source>
        <dbReference type="ARBA" id="ARBA00047679"/>
    </source>
</evidence>
<dbReference type="Gene3D" id="3.30.365.10">
    <property type="entry name" value="Aldehyde oxidase/xanthine dehydrogenase, molybdopterin binding domain"/>
    <property type="match status" value="4"/>
</dbReference>
<dbReference type="InterPro" id="IPR000674">
    <property type="entry name" value="Ald_Oxase/Xan_DH_a/b"/>
</dbReference>
<dbReference type="InterPro" id="IPR005107">
    <property type="entry name" value="CO_DH_flav_C"/>
</dbReference>
<evidence type="ECO:0000256" key="1">
    <source>
        <dbReference type="ARBA" id="ARBA00001974"/>
    </source>
</evidence>
<feature type="binding site" evidence="21">
    <location>
        <position position="52"/>
    </location>
    <ligand>
        <name>[2Fe-2S] cluster</name>
        <dbReference type="ChEBI" id="CHEBI:190135"/>
        <label>1</label>
    </ligand>
</feature>
<evidence type="ECO:0000256" key="5">
    <source>
        <dbReference type="ARBA" id="ARBA00013041"/>
    </source>
</evidence>
<dbReference type="FunFam" id="3.30.390.50:FF:000001">
    <property type="entry name" value="Xanthine dehydrogenase oxidase"/>
    <property type="match status" value="1"/>
</dbReference>
<dbReference type="Bgee" id="ENSSSCG00000029606">
    <property type="expression patterns" value="Expressed in right lobe of liver and 34 other cell types or tissues"/>
</dbReference>
<feature type="active site" description="Proton acceptor" evidence="19">
    <location>
        <position position="1227"/>
    </location>
</feature>
<sequence length="1295" mass="143333">MDGAAELLFYVNGRKVIEKNVNPETMLLPYLRKKLRLTGTKYGCGGGGCGACTVMISRYNPITKRIRHYPANACLIPICSLYGAAVTTVEGIGSTRTRIHPVQERIAKCHGTQCGFCTPGMVMSIYTLLRNHPEPTLSQLTEALGGNLCRCTGYRPIIDACKTFCKTSGCCQGKENEVCCLDQGINGLPEFEEGNETSHKLFSEEEFLPLDPTQELIFPPELVTMAEKQPQRTRIFGGDRMTWISPVTLKELLEAKVKYPQAPVVMGNTSVGPDVKFKGIFHPVVISPDSIEEMSIVNYTDNGLTLGAALSLAQVKDILAKVIRKLPEEKTQTFHALWKHLGTLAGAQIRNMSSLGGHIVSRHLDSDLNPLLAVGNCTLNLQSKEGKRQIPLNEQFLKKCPSASLKPEEILISVNIPYSRKWEFVSAFRQAQRQQNALAMVNSGMRVFFGEGDGVIRELAIAYGGVGPTTICAKNSCQELIGRPWNEEMLDAACRLILDEVSLPGSAPGGRVEFRRTLIISFLFKFYLKVSQILKMRDPARYPSLADKHASALEDLHSRHPWITLKYQNANPKQLPQDPIGHPVMHLSGIKHATGEAVYCDDMPAVDRELFLTFVTSSRAHAKIVSIDLSEALSLPGVVDIVTEEHLHGVNSFCLLTKPEKLLSTDEVFCVGQLVCAVIADSEVQAKRAAQRVKIIYRDLEPLILTIEEAIQHKSFFEQEKKLEYGNVDEAFKMVDQVLEGEIHLGGQEHFYMETQSMLVVPKGEDQEMDVYVSTQYPKYIQDIVAWILKIPANKVMCHVKRVGGAFGGKVIKTGIMAAITAFAANKHGRAVRCILERGEDMLITGGRHPYLGKYKVGFMNDGRILALDMEHYSNGGASLDESLFVVEMGLLKMENAYKFPNLRCRAWACRTNLPSNTALRGFGFPQTGLITESCIMEVAAKCGLSPEKVRTINMYKEIDQTPYRQEIDAKNLIQCWKECMAMSSYALRRTAVEKFNSENYWKKKGLAVVPLKYPVGTGSLAMGQAAALVHIYLDGSVLVTHGGIEMGQGVHTKMLQDACQTLLKRLEPIISKNPGGTWKDWAQAAFDESISLSATGYFRGYESNMNWETGEGHPFEYFVYGAACSEVEIDCLTGAHKNIRTDIVMDVGYSINPALDIGQIEGAFIQGMGLYTIEELNYSPQGVLYSRGPSQYKIPAICDVPAELHISFLPPSQNSNTLYSSKGLGESGMFLGCSVFFAIHDAINAARQERGLSGPLKLNSPLTPEKIRMACEDKFTEMIPRDEPGSYVPWSVPI</sequence>
<comment type="catalytic activity">
    <reaction evidence="17">
        <text>an aldehyde + O2 + H2O = a carboxylate + H2O2 + H(+)</text>
        <dbReference type="Rhea" id="RHEA:16829"/>
        <dbReference type="ChEBI" id="CHEBI:15377"/>
        <dbReference type="ChEBI" id="CHEBI:15378"/>
        <dbReference type="ChEBI" id="CHEBI:15379"/>
        <dbReference type="ChEBI" id="CHEBI:16240"/>
        <dbReference type="ChEBI" id="CHEBI:17478"/>
        <dbReference type="ChEBI" id="CHEBI:29067"/>
        <dbReference type="EC" id="1.2.3.1"/>
    </reaction>
</comment>
<dbReference type="Pfam" id="PF02738">
    <property type="entry name" value="MoCoBD_1"/>
    <property type="match status" value="1"/>
</dbReference>
<keyword evidence="26" id="KW-1185">Reference proteome</keyword>
<dbReference type="Gene3D" id="3.30.43.10">
    <property type="entry name" value="Uridine Diphospho-n-acetylenolpyruvylglucosamine Reductase, domain 2"/>
    <property type="match status" value="1"/>
</dbReference>
<dbReference type="InterPro" id="IPR008274">
    <property type="entry name" value="AldOxase/xan_DH_MoCoBD1"/>
</dbReference>
<dbReference type="InterPro" id="IPR016169">
    <property type="entry name" value="FAD-bd_PCMH_sub2"/>
</dbReference>
<evidence type="ECO:0000256" key="4">
    <source>
        <dbReference type="ARBA" id="ARBA00011738"/>
    </source>
</evidence>
<feature type="binding site" evidence="21">
    <location>
        <position position="151"/>
    </location>
    <ligand>
        <name>[2Fe-2S] cluster</name>
        <dbReference type="ChEBI" id="CHEBI:190135"/>
        <label>2</label>
    </ligand>
</feature>
<dbReference type="EC" id="1.2.3.1" evidence="5"/>
<keyword evidence="9 21" id="KW-0001">2Fe-2S</keyword>
<dbReference type="PANTHER" id="PTHR45444:SF3">
    <property type="entry name" value="XANTHINE DEHYDROGENASE"/>
    <property type="match status" value="1"/>
</dbReference>
<dbReference type="InterPro" id="IPR046867">
    <property type="entry name" value="AldOxase/xan_DH_MoCoBD2"/>
</dbReference>
<dbReference type="InterPro" id="IPR006058">
    <property type="entry name" value="2Fe2S_fd_BS"/>
</dbReference>
<proteinExistence type="evidence at protein level"/>
<dbReference type="InterPro" id="IPR014313">
    <property type="entry name" value="Aldehyde_oxidase"/>
</dbReference>
<evidence type="ECO:0000256" key="16">
    <source>
        <dbReference type="ARBA" id="ARBA00034078"/>
    </source>
</evidence>
<dbReference type="FunFam" id="3.90.1170.50:FF:000001">
    <property type="entry name" value="Aldehyde oxidase 1"/>
    <property type="match status" value="1"/>
</dbReference>
<dbReference type="Gene3D" id="3.30.390.50">
    <property type="entry name" value="CO dehydrogenase flavoprotein, C-terminal domain"/>
    <property type="match status" value="1"/>
</dbReference>
<keyword evidence="28" id="KW-1267">Proteomics identification</keyword>
<dbReference type="Gene3D" id="3.30.465.10">
    <property type="match status" value="1"/>
</dbReference>
<feature type="binding site" evidence="21">
    <location>
        <position position="49"/>
    </location>
    <ligand>
        <name>[2Fe-2S] cluster</name>
        <dbReference type="ChEBI" id="CHEBI:190135"/>
        <label>1</label>
    </ligand>
</feature>
<dbReference type="Pfam" id="PF00941">
    <property type="entry name" value="FAD_binding_5"/>
    <property type="match status" value="1"/>
</dbReference>
<dbReference type="FunFam" id="1.10.150.120:FF:000001">
    <property type="entry name" value="Aldehyde oxidase 1"/>
    <property type="match status" value="1"/>
</dbReference>
<dbReference type="InterPro" id="IPR002888">
    <property type="entry name" value="2Fe-2S-bd"/>
</dbReference>
<dbReference type="Pfam" id="PF03450">
    <property type="entry name" value="CO_deh_flav_C"/>
    <property type="match status" value="1"/>
</dbReference>
<protein>
    <recommendedName>
        <fullName evidence="5">aldehyde oxidase</fullName>
        <ecNumber evidence="5">1.2.3.1</ecNumber>
    </recommendedName>
</protein>
<keyword evidence="10 21" id="KW-0479">Metal-binding</keyword>
<reference evidence="24" key="2">
    <citation type="journal article" date="2019" name="PeerJ">
        <title>Genes of the pig, Sus scrofa, reconstructed with EvidentialGene.</title>
        <authorList>
            <person name="Gilbert D.G."/>
        </authorList>
    </citation>
    <scope>NUCLEOTIDE SEQUENCE</scope>
</reference>
<comment type="cofactor">
    <cofactor evidence="1 20">
        <name>FAD</name>
        <dbReference type="ChEBI" id="CHEBI:57692"/>
    </cofactor>
</comment>
<dbReference type="ExpressionAtlas" id="A0A287B481">
    <property type="expression patterns" value="baseline and differential"/>
</dbReference>
<dbReference type="Pfam" id="PF20256">
    <property type="entry name" value="MoCoBD_2"/>
    <property type="match status" value="1"/>
</dbReference>
<dbReference type="GO" id="GO:0006629">
    <property type="term" value="P:lipid metabolic process"/>
    <property type="evidence" value="ECO:0007669"/>
    <property type="project" value="UniProtKB-KW"/>
</dbReference>
<dbReference type="EMBL" id="DQIR01201318">
    <property type="protein sequence ID" value="HDB56795.1"/>
    <property type="molecule type" value="Transcribed_RNA"/>
</dbReference>
<dbReference type="InterPro" id="IPR012675">
    <property type="entry name" value="Beta-grasp_dom_sf"/>
</dbReference>
<comment type="cofactor">
    <cofactor evidence="21">
        <name>[2Fe-2S] cluster</name>
        <dbReference type="ChEBI" id="CHEBI:190135"/>
    </cofactor>
    <text evidence="21">Binds 2 [2Fe-2S] clusters.</text>
</comment>
<evidence type="ECO:0000256" key="8">
    <source>
        <dbReference type="ARBA" id="ARBA00022630"/>
    </source>
</evidence>
<reference evidence="25" key="4">
    <citation type="submission" date="2025-05" db="UniProtKB">
        <authorList>
            <consortium name="Ensembl"/>
        </authorList>
    </citation>
    <scope>IDENTIFICATION</scope>
</reference>
<dbReference type="GO" id="GO:0043546">
    <property type="term" value="F:molybdopterin cofactor binding"/>
    <property type="evidence" value="ECO:0007669"/>
    <property type="project" value="InterPro"/>
</dbReference>
<evidence type="ECO:0000256" key="11">
    <source>
        <dbReference type="ARBA" id="ARBA00022827"/>
    </source>
</evidence>
<feature type="binding site" evidence="21">
    <location>
        <position position="117"/>
    </location>
    <ligand>
        <name>[2Fe-2S] cluster</name>
        <dbReference type="ChEBI" id="CHEBI:190135"/>
        <label>2</label>
    </ligand>
</feature>
<evidence type="ECO:0000259" key="22">
    <source>
        <dbReference type="PROSITE" id="PS51085"/>
    </source>
</evidence>
<comment type="subcellular location">
    <subcellularLocation>
        <location evidence="2">Cytoplasm</location>
    </subcellularLocation>
</comment>
<evidence type="ECO:0000256" key="19">
    <source>
        <dbReference type="PIRSR" id="PIRSR000127-1"/>
    </source>
</evidence>
<feature type="binding site" evidence="20">
    <location>
        <position position="429"/>
    </location>
    <ligand>
        <name>FAD</name>
        <dbReference type="ChEBI" id="CHEBI:57692"/>
    </ligand>
</feature>
<dbReference type="SMART" id="SM01008">
    <property type="entry name" value="Ald_Xan_dh_C"/>
    <property type="match status" value="1"/>
</dbReference>
<evidence type="ECO:0000313" key="26">
    <source>
        <dbReference type="Proteomes" id="UP000008227"/>
    </source>
</evidence>
<comment type="cofactor">
    <cofactor evidence="21">
        <name>Mo-molybdopterin</name>
        <dbReference type="ChEBI" id="CHEBI:71302"/>
    </cofactor>
    <text evidence="21">Binds 1 Mo-molybdopterin (Mo-MPT) cofactor per subunit.</text>
</comment>
<dbReference type="PROSITE" id="PS00197">
    <property type="entry name" value="2FE2S_FER_1"/>
    <property type="match status" value="1"/>
</dbReference>
<reference evidence="25" key="3">
    <citation type="journal article" date="2020" name="Gigascience">
        <title>An improved pig reference genome sequence to enable pig genetics and genomics research.</title>
        <authorList>
            <person name="Warr A."/>
            <person name="Affara N."/>
            <person name="Aken B."/>
            <person name="Beiki H."/>
            <person name="Bickhart D.M."/>
            <person name="Billis K."/>
            <person name="Chow W."/>
            <person name="Eory L."/>
            <person name="Finlayson H.A."/>
            <person name="Flicek P."/>
            <person name="Giron C.G."/>
            <person name="Griffin D.K."/>
            <person name="Hall R."/>
            <person name="Hannum G."/>
            <person name="Hourlier T."/>
            <person name="Howe K."/>
            <person name="Hume D.A."/>
            <person name="Izuogu O."/>
            <person name="Kim K."/>
            <person name="Koren S."/>
            <person name="Liu H."/>
            <person name="Manchanda N."/>
            <person name="Martin F.J."/>
            <person name="Nonneman D.J."/>
            <person name="O'Connor R.E."/>
            <person name="Phillippy A.M."/>
            <person name="Rohrer G.A."/>
            <person name="Rosen B.D."/>
            <person name="Rund L.A."/>
            <person name="Sargent C.A."/>
            <person name="Schook L.B."/>
            <person name="Schroeder S.G."/>
            <person name="Schwartz A.S."/>
            <person name="Skinner B.M."/>
            <person name="Talbot R."/>
            <person name="Tseng E."/>
            <person name="Tuggle C.K."/>
            <person name="Watson M."/>
            <person name="Smith T.P.L."/>
            <person name="Archibald A.L."/>
        </authorList>
    </citation>
    <scope>NUCLEOTIDE SEQUENCE [LARGE SCALE GENOMIC DNA]</scope>
    <source>
        <strain evidence="25">Duroc</strain>
    </source>
</reference>
<reference evidence="26" key="1">
    <citation type="submission" date="2009-11" db="EMBL/GenBank/DDBJ databases">
        <authorList>
            <consortium name="Porcine genome sequencing project"/>
        </authorList>
    </citation>
    <scope>NUCLEOTIDE SEQUENCE [LARGE SCALE GENOMIC DNA]</scope>
    <source>
        <strain evidence="26">Duroc</strain>
    </source>
</reference>
<accession>A0A287B481</accession>
<evidence type="ECO:0000256" key="14">
    <source>
        <dbReference type="ARBA" id="ARBA00023014"/>
    </source>
</evidence>
<dbReference type="PROSITE" id="PS51085">
    <property type="entry name" value="2FE2S_FER_2"/>
    <property type="match status" value="1"/>
</dbReference>
<keyword evidence="12" id="KW-0560">Oxidoreductase</keyword>
<dbReference type="PROSITE" id="PS00559">
    <property type="entry name" value="MOLYBDOPTERIN_EUK"/>
    <property type="match status" value="1"/>
</dbReference>
<feature type="binding site" evidence="21">
    <location>
        <position position="921"/>
    </location>
    <ligand>
        <name>Mo-molybdopterin</name>
        <dbReference type="ChEBI" id="CHEBI:71302"/>
    </ligand>
    <ligandPart>
        <name>Mo</name>
        <dbReference type="ChEBI" id="CHEBI:28685"/>
    </ligandPart>
</feature>
<dbReference type="InterPro" id="IPR036683">
    <property type="entry name" value="CO_DH_flav_C_dom_sf"/>
</dbReference>
<gene>
    <name evidence="25 27" type="primary">AOX1</name>
</gene>
<keyword evidence="14 21" id="KW-0411">Iron-sulfur</keyword>
<dbReference type="InterPro" id="IPR001041">
    <property type="entry name" value="2Fe-2S_ferredoxin-type"/>
</dbReference>
<dbReference type="NCBIfam" id="TIGR02969">
    <property type="entry name" value="mam_aldehyde_ox"/>
    <property type="match status" value="1"/>
</dbReference>
<dbReference type="GO" id="GO:0051537">
    <property type="term" value="F:2 iron, 2 sulfur cluster binding"/>
    <property type="evidence" value="ECO:0007669"/>
    <property type="project" value="UniProtKB-KW"/>
</dbReference>
<dbReference type="InterPro" id="IPR016167">
    <property type="entry name" value="FAD-bd_PCMH_sub1"/>
</dbReference>
<evidence type="ECO:0000256" key="20">
    <source>
        <dbReference type="PIRSR" id="PIRSR000127-2"/>
    </source>
</evidence>
<evidence type="ECO:0000313" key="27">
    <source>
        <dbReference type="VGNC" id="VGNC:108262"/>
    </source>
</evidence>
<feature type="binding site" evidence="20">
    <location>
        <position position="923"/>
    </location>
    <ligand>
        <name>substrate</name>
    </ligand>
</feature>
<dbReference type="SUPFAM" id="SSF56003">
    <property type="entry name" value="Molybdenum cofactor-binding domain"/>
    <property type="match status" value="1"/>
</dbReference>
<dbReference type="Ensembl" id="ENSSSCT00000039828.3">
    <property type="protein sequence ID" value="ENSSSCP00000051291.1"/>
    <property type="gene ID" value="ENSSSCG00000029606.4"/>
</dbReference>
<dbReference type="OMA" id="QCRWKVG"/>
<evidence type="ECO:0000313" key="24">
    <source>
        <dbReference type="EMBL" id="HDB56795.1"/>
    </source>
</evidence>
<dbReference type="GeneTree" id="ENSGT00950000183114"/>
<dbReference type="FunFam" id="3.30.365.10:FF:000003">
    <property type="entry name" value="Aldehyde oxidase 1"/>
    <property type="match status" value="1"/>
</dbReference>
<dbReference type="InterPro" id="IPR016208">
    <property type="entry name" value="Ald_Oxase/xanthine_DH-like"/>
</dbReference>
<keyword evidence="13 21" id="KW-0408">Iron</keyword>
<keyword evidence="11 20" id="KW-0274">FAD</keyword>
<feature type="binding site" evidence="21">
    <location>
        <position position="44"/>
    </location>
    <ligand>
        <name>[2Fe-2S] cluster</name>
        <dbReference type="ChEBI" id="CHEBI:190135"/>
        <label>1</label>
    </ligand>
</feature>
<dbReference type="SUPFAM" id="SSF54665">
    <property type="entry name" value="CO dehydrogenase molybdoprotein N-domain-like"/>
    <property type="match status" value="1"/>
</dbReference>
<dbReference type="PANTHER" id="PTHR45444">
    <property type="entry name" value="XANTHINE DEHYDROGENASE"/>
    <property type="match status" value="1"/>
</dbReference>
<feature type="binding site" evidence="21">
    <location>
        <position position="74"/>
    </location>
    <ligand>
        <name>[2Fe-2S] cluster</name>
        <dbReference type="ChEBI" id="CHEBI:190135"/>
        <label>1</label>
    </ligand>
</feature>
<evidence type="ECO:0000256" key="18">
    <source>
        <dbReference type="ARBA" id="ARBA00049438"/>
    </source>
</evidence>
<evidence type="ECO:0000256" key="10">
    <source>
        <dbReference type="ARBA" id="ARBA00022723"/>
    </source>
</evidence>
<dbReference type="Pfam" id="PF01315">
    <property type="entry name" value="Ald_Xan_dh_C"/>
    <property type="match status" value="1"/>
</dbReference>
<keyword evidence="6" id="KW-0963">Cytoplasm</keyword>
<dbReference type="FunFam" id="3.30.465.10:FF:000004">
    <property type="entry name" value="Xanthine dehydrogenase/oxidase"/>
    <property type="match status" value="1"/>
</dbReference>
<dbReference type="Proteomes" id="UP000008227">
    <property type="component" value="Chromosome 15"/>
</dbReference>
<dbReference type="InterPro" id="IPR036884">
    <property type="entry name" value="2Fe-2S-bd_dom_sf"/>
</dbReference>
<feature type="binding site" evidence="21">
    <location>
        <position position="776"/>
    </location>
    <ligand>
        <name>Mo-molybdopterin</name>
        <dbReference type="ChEBI" id="CHEBI:71302"/>
    </ligand>
    <ligandPart>
        <name>Mo</name>
        <dbReference type="ChEBI" id="CHEBI:28685"/>
    </ligandPart>
</feature>
<comment type="cofactor">
    <cofactor evidence="16">
        <name>[2Fe-2S] cluster</name>
        <dbReference type="ChEBI" id="CHEBI:190135"/>
    </cofactor>
</comment>
<dbReference type="InterPro" id="IPR002346">
    <property type="entry name" value="Mopterin_DH_FAD-bd"/>
</dbReference>
<dbReference type="InterPro" id="IPR036856">
    <property type="entry name" value="Ald_Oxase/Xan_DH_a/b_sf"/>
</dbReference>
<dbReference type="FunFam" id="3.30.43.10:FF:000001">
    <property type="entry name" value="Xanthine dehydrogenase/oxidase"/>
    <property type="match status" value="1"/>
</dbReference>
<evidence type="ECO:0000256" key="15">
    <source>
        <dbReference type="ARBA" id="ARBA00023098"/>
    </source>
</evidence>
<dbReference type="InterPro" id="IPR036318">
    <property type="entry name" value="FAD-bd_PCMH-like_sf"/>
</dbReference>
<dbReference type="GO" id="GO:0005506">
    <property type="term" value="F:iron ion binding"/>
    <property type="evidence" value="ECO:0007669"/>
    <property type="project" value="InterPro"/>
</dbReference>
<dbReference type="VGNC" id="VGNC:108262">
    <property type="gene designation" value="AOX1"/>
</dbReference>
<dbReference type="InterPro" id="IPR036010">
    <property type="entry name" value="2Fe-2S_ferredoxin-like_sf"/>
</dbReference>
<keyword evidence="15" id="KW-0443">Lipid metabolism</keyword>
<dbReference type="GO" id="GO:0005737">
    <property type="term" value="C:cytoplasm"/>
    <property type="evidence" value="ECO:0007669"/>
    <property type="project" value="UniProtKB-SubCell"/>
</dbReference>
<evidence type="ECO:0000256" key="21">
    <source>
        <dbReference type="PIRSR" id="PIRSR000127-3"/>
    </source>
</evidence>
<dbReference type="Gene3D" id="3.90.1170.50">
    <property type="entry name" value="Aldehyde oxidase/xanthine dehydrogenase, a/b hammerhead"/>
    <property type="match status" value="1"/>
</dbReference>
<evidence type="ECO:0000256" key="3">
    <source>
        <dbReference type="ARBA" id="ARBA00006849"/>
    </source>
</evidence>
<feature type="binding site" evidence="20">
    <location>
        <begin position="264"/>
        <end position="271"/>
    </location>
    <ligand>
        <name>FAD</name>
        <dbReference type="ChEBI" id="CHEBI:57692"/>
    </ligand>
</feature>
<dbReference type="Pfam" id="PF01799">
    <property type="entry name" value="Fer2_2"/>
    <property type="match status" value="1"/>
</dbReference>
<feature type="domain" description="FAD-binding PCMH-type" evidence="23">
    <location>
        <begin position="236"/>
        <end position="421"/>
    </location>
</feature>
<dbReference type="GO" id="GO:0071949">
    <property type="term" value="F:FAD binding"/>
    <property type="evidence" value="ECO:0007669"/>
    <property type="project" value="InterPro"/>
</dbReference>
<dbReference type="Gene3D" id="1.10.150.120">
    <property type="entry name" value="[2Fe-2S]-binding domain"/>
    <property type="match status" value="1"/>
</dbReference>
<evidence type="ECO:0000256" key="13">
    <source>
        <dbReference type="ARBA" id="ARBA00023004"/>
    </source>
</evidence>
<feature type="binding site" evidence="21">
    <location>
        <position position="807"/>
    </location>
    <ligand>
        <name>Mo-molybdopterin</name>
        <dbReference type="ChEBI" id="CHEBI:71302"/>
    </ligand>
    <ligandPart>
        <name>Mo</name>
        <dbReference type="ChEBI" id="CHEBI:28685"/>
    </ligandPart>
</feature>
<dbReference type="SUPFAM" id="SSF55447">
    <property type="entry name" value="CO dehydrogenase flavoprotein C-terminal domain-like"/>
    <property type="match status" value="1"/>
</dbReference>
<evidence type="ECO:0000259" key="23">
    <source>
        <dbReference type="PROSITE" id="PS51387"/>
    </source>
</evidence>
<dbReference type="Gene3D" id="3.10.20.30">
    <property type="match status" value="1"/>
</dbReference>
<dbReference type="FunFam" id="3.30.365.10:FF:000004">
    <property type="entry name" value="Xanthine dehydrogenase oxidase"/>
    <property type="match status" value="1"/>
</dbReference>
<evidence type="ECO:0000256" key="12">
    <source>
        <dbReference type="ARBA" id="ARBA00023002"/>
    </source>
</evidence>
<keyword evidence="8" id="KW-0285">Flavoprotein</keyword>
<dbReference type="PIRSF" id="PIRSF000127">
    <property type="entry name" value="Xanthine_DH"/>
    <property type="match status" value="1"/>
</dbReference>
<feature type="domain" description="2Fe-2S ferredoxin-type" evidence="22">
    <location>
        <begin position="5"/>
        <end position="92"/>
    </location>
</feature>
<comment type="similarity">
    <text evidence="3">Belongs to the xanthine dehydrogenase family.</text>
</comment>
<dbReference type="PROSITE" id="PS51387">
    <property type="entry name" value="FAD_PCMH"/>
    <property type="match status" value="1"/>
</dbReference>
<evidence type="ECO:0000256" key="2">
    <source>
        <dbReference type="ARBA" id="ARBA00004496"/>
    </source>
</evidence>
<evidence type="ECO:0000256" key="9">
    <source>
        <dbReference type="ARBA" id="ARBA00022714"/>
    </source>
</evidence>
<dbReference type="GO" id="GO:0051287">
    <property type="term" value="F:NAD binding"/>
    <property type="evidence" value="ECO:0007669"/>
    <property type="project" value="InterPro"/>
</dbReference>
<dbReference type="SUPFAM" id="SSF54292">
    <property type="entry name" value="2Fe-2S ferredoxin-like"/>
    <property type="match status" value="1"/>
</dbReference>
<organism evidence="25 26">
    <name type="scientific">Sus scrofa</name>
    <name type="common">Pig</name>
    <dbReference type="NCBI Taxonomy" id="9823"/>
    <lineage>
        <taxon>Eukaryota</taxon>
        <taxon>Metazoa</taxon>
        <taxon>Chordata</taxon>
        <taxon>Craniata</taxon>
        <taxon>Vertebrata</taxon>
        <taxon>Euteleostomi</taxon>
        <taxon>Mammalia</taxon>
        <taxon>Eutheria</taxon>
        <taxon>Laurasiatheria</taxon>
        <taxon>Artiodactyla</taxon>
        <taxon>Suina</taxon>
        <taxon>Suidae</taxon>
        <taxon>Sus</taxon>
    </lineage>
</organism>
<dbReference type="InterPro" id="IPR016166">
    <property type="entry name" value="FAD-bd_PCMH"/>
</dbReference>
<feature type="binding site" evidence="20">
    <location>
        <position position="411"/>
    </location>
    <ligand>
        <name>FAD</name>
        <dbReference type="ChEBI" id="CHEBI:57692"/>
    </ligand>
</feature>
<dbReference type="SUPFAM" id="SSF56176">
    <property type="entry name" value="FAD-binding/transporter-associated domain-like"/>
    <property type="match status" value="1"/>
</dbReference>
<comment type="subunit">
    <text evidence="4">Homodimer.</text>
</comment>
<feature type="binding site" evidence="21">
    <location>
        <position position="114"/>
    </location>
    <ligand>
        <name>[2Fe-2S] cluster</name>
        <dbReference type="ChEBI" id="CHEBI:190135"/>
        <label>2</label>
    </ligand>
</feature>
<evidence type="ECO:0000313" key="25">
    <source>
        <dbReference type="Ensembl" id="ENSSSCP00000051291.1"/>
    </source>
</evidence>